<dbReference type="GeneID" id="106814289"/>
<proteinExistence type="predicted"/>
<dbReference type="Pfam" id="PF07539">
    <property type="entry name" value="UTP20_N"/>
    <property type="match status" value="1"/>
</dbReference>
<gene>
    <name evidence="4" type="primary">LOC106814289</name>
</gene>
<evidence type="ECO:0000313" key="3">
    <source>
        <dbReference type="Proteomes" id="UP000695022"/>
    </source>
</evidence>
<evidence type="ECO:0000259" key="2">
    <source>
        <dbReference type="Pfam" id="PF07539"/>
    </source>
</evidence>
<protein>
    <submittedName>
        <fullName evidence="4">Small subunit processome component 20 homolog</fullName>
    </submittedName>
</protein>
<sequence>MTYKHAYLAPYRENFERLLDDKTFRIEIVHFSVSEDNPAIEEQHRAGVLPILMRILYGKMQIKTGSKSTGAKHANMRKSIVLRFLAACQQVELKTFIDLIFTPFHHFLSDDPFTKVKQLMRDIDYHAVIPLKRQISVLNTLDMIFSRLGARIESYLPEMFQITICLASICVQALEDRTKVAPRYVNVLKNIRGLCLNRILQFFTSFDKYPFTAADLDAVFEVAVWPQLPRIAFESAYNPSVLLKLFQLWSENPRFHALLGKHHADNPGLTPLAYVFQLLSAKNVSAGVLGAVMGIVERLLAEEERSEEEEEEEEGSKLPPLEVNHCLDVNVAAKAAGFDVATLGFGQPARAGDGAHIRHQSSTTFASSVELDSRR</sequence>
<reference evidence="4" key="1">
    <citation type="submission" date="2025-08" db="UniProtKB">
        <authorList>
            <consortium name="RefSeq"/>
        </authorList>
    </citation>
    <scope>IDENTIFICATION</scope>
</reference>
<dbReference type="RefSeq" id="XP_014674071.1">
    <property type="nucleotide sequence ID" value="XM_014818585.1"/>
</dbReference>
<organism evidence="3 4">
    <name type="scientific">Priapulus caudatus</name>
    <name type="common">Priapulid worm</name>
    <dbReference type="NCBI Taxonomy" id="37621"/>
    <lineage>
        <taxon>Eukaryota</taxon>
        <taxon>Metazoa</taxon>
        <taxon>Ecdysozoa</taxon>
        <taxon>Scalidophora</taxon>
        <taxon>Priapulida</taxon>
        <taxon>Priapulimorpha</taxon>
        <taxon>Priapulimorphida</taxon>
        <taxon>Priapulidae</taxon>
        <taxon>Priapulus</taxon>
    </lineage>
</organism>
<dbReference type="InterPro" id="IPR011430">
    <property type="entry name" value="UTP20_N"/>
</dbReference>
<evidence type="ECO:0000256" key="1">
    <source>
        <dbReference type="SAM" id="MobiDB-lite"/>
    </source>
</evidence>
<dbReference type="PANTHER" id="PTHR17695">
    <property type="entry name" value="SMALL SUBUNIT PROCESSOME COMPONENT 20 HOMOLOG"/>
    <property type="match status" value="1"/>
</dbReference>
<keyword evidence="3" id="KW-1185">Reference proteome</keyword>
<dbReference type="InterPro" id="IPR052575">
    <property type="entry name" value="SSU_processome_comp_20"/>
</dbReference>
<dbReference type="PANTHER" id="PTHR17695:SF11">
    <property type="entry name" value="SMALL SUBUNIT PROCESSOME COMPONENT 20 HOMOLOG"/>
    <property type="match status" value="1"/>
</dbReference>
<feature type="domain" description="U3 small nucleolar RNA-associated protein 20 N-terminal" evidence="2">
    <location>
        <begin position="1"/>
        <end position="328"/>
    </location>
</feature>
<accession>A0ABM1EPF0</accession>
<dbReference type="Proteomes" id="UP000695022">
    <property type="component" value="Unplaced"/>
</dbReference>
<feature type="region of interest" description="Disordered" evidence="1">
    <location>
        <begin position="352"/>
        <end position="375"/>
    </location>
</feature>
<name>A0ABM1EPF0_PRICU</name>
<evidence type="ECO:0000313" key="4">
    <source>
        <dbReference type="RefSeq" id="XP_014674071.1"/>
    </source>
</evidence>